<keyword evidence="2" id="KW-1185">Reference proteome</keyword>
<gene>
    <name evidence="1" type="ORF">QQS21_003915</name>
</gene>
<evidence type="ECO:0008006" key="3">
    <source>
        <dbReference type="Google" id="ProtNLM"/>
    </source>
</evidence>
<proteinExistence type="predicted"/>
<sequence length="492" mass="55881">MYRFFDPTWGQLPTVPSDKVVALRVFDNLPLAEDASLWTAFLFNNVLDPSKLRASLETLASLEGWNKIGARFRYDKSRHLNYHIPAKFNKDRPAVNFCHIRHDMPIAKHPVASKLQQLRATKGPKILADTNEFQPLWDHPNIPKRFSHYLNHDISQTGLVVVSFNDATIVALSWFHTFFDTPGKAELLHAWSLVVNGDIAHVKTPHDAAEDPLAELGLHPTEPYILEKLKLSWVQVTIFAVRAVYNALFKKYRNRILLLPATFLSDLRRQAAYDLSVSDTWPGSKAPFLSDDNLITAWWAQLRTSVMKNPCGTVNLLNALGLRRTLQEDLLPSSKPYLSNAVGFFPLLIPAQELIAQPRSHVAALMRQRITECRTRQQVEAYAALVREKKGTLTMPMFGDATMTVLMGTSWCNGKLFQLDFSQAVIRTESVGAVSRSMLSFPSYIQYNTKKQVCFDLATTIGKDQEGNYWLNITTDDFHWKRIEQALNKGKE</sequence>
<protein>
    <recommendedName>
        <fullName evidence="3">LysR family regulatory protein</fullName>
    </recommendedName>
</protein>
<dbReference type="EMBL" id="JASWJB010000054">
    <property type="protein sequence ID" value="KAK2603880.1"/>
    <property type="molecule type" value="Genomic_DNA"/>
</dbReference>
<dbReference type="Gene3D" id="3.30.559.10">
    <property type="entry name" value="Chloramphenicol acetyltransferase-like domain"/>
    <property type="match status" value="2"/>
</dbReference>
<reference evidence="1" key="1">
    <citation type="submission" date="2023-06" db="EMBL/GenBank/DDBJ databases">
        <title>Conoideocrella luteorostrata (Hypocreales: Clavicipitaceae), a potential biocontrol fungus for elongate hemlock scale in United States Christmas tree production areas.</title>
        <authorList>
            <person name="Barrett H."/>
            <person name="Lovett B."/>
            <person name="Macias A.M."/>
            <person name="Stajich J.E."/>
            <person name="Kasson M.T."/>
        </authorList>
    </citation>
    <scope>NUCLEOTIDE SEQUENCE</scope>
    <source>
        <strain evidence="1">ARSEF 14590</strain>
    </source>
</reference>
<dbReference type="InterPro" id="IPR023213">
    <property type="entry name" value="CAT-like_dom_sf"/>
</dbReference>
<evidence type="ECO:0000313" key="2">
    <source>
        <dbReference type="Proteomes" id="UP001251528"/>
    </source>
</evidence>
<dbReference type="Pfam" id="PF02458">
    <property type="entry name" value="Transferase"/>
    <property type="match status" value="1"/>
</dbReference>
<dbReference type="AlphaFoldDB" id="A0AAJ0FVY3"/>
<dbReference type="Proteomes" id="UP001251528">
    <property type="component" value="Unassembled WGS sequence"/>
</dbReference>
<evidence type="ECO:0000313" key="1">
    <source>
        <dbReference type="EMBL" id="KAK2603880.1"/>
    </source>
</evidence>
<organism evidence="1 2">
    <name type="scientific">Conoideocrella luteorostrata</name>
    <dbReference type="NCBI Taxonomy" id="1105319"/>
    <lineage>
        <taxon>Eukaryota</taxon>
        <taxon>Fungi</taxon>
        <taxon>Dikarya</taxon>
        <taxon>Ascomycota</taxon>
        <taxon>Pezizomycotina</taxon>
        <taxon>Sordariomycetes</taxon>
        <taxon>Hypocreomycetidae</taxon>
        <taxon>Hypocreales</taxon>
        <taxon>Clavicipitaceae</taxon>
        <taxon>Conoideocrella</taxon>
    </lineage>
</organism>
<name>A0AAJ0FVY3_9HYPO</name>
<accession>A0AAJ0FVY3</accession>
<comment type="caution">
    <text evidence="1">The sequence shown here is derived from an EMBL/GenBank/DDBJ whole genome shotgun (WGS) entry which is preliminary data.</text>
</comment>